<comment type="caution">
    <text evidence="1">The sequence shown here is derived from an EMBL/GenBank/DDBJ whole genome shotgun (WGS) entry which is preliminary data.</text>
</comment>
<dbReference type="InterPro" id="IPR001087">
    <property type="entry name" value="GDSL"/>
</dbReference>
<proteinExistence type="predicted"/>
<dbReference type="PANTHER" id="PTHR14209">
    <property type="entry name" value="ISOAMYL ACETATE-HYDROLYZING ESTERASE 1"/>
    <property type="match status" value="1"/>
</dbReference>
<dbReference type="OrthoDB" id="671439at2759"/>
<name>A0A9N9LRY4_9HELO</name>
<dbReference type="EMBL" id="CAJVRM010000366">
    <property type="protein sequence ID" value="CAG8980210.1"/>
    <property type="molecule type" value="Genomic_DNA"/>
</dbReference>
<evidence type="ECO:0000313" key="2">
    <source>
        <dbReference type="Proteomes" id="UP000701801"/>
    </source>
</evidence>
<dbReference type="Proteomes" id="UP000701801">
    <property type="component" value="Unassembled WGS sequence"/>
</dbReference>
<evidence type="ECO:0008006" key="3">
    <source>
        <dbReference type="Google" id="ProtNLM"/>
    </source>
</evidence>
<protein>
    <recommendedName>
        <fullName evidence="3">SGNH hydrolase-type esterase domain-containing protein</fullName>
    </recommendedName>
</protein>
<keyword evidence="2" id="KW-1185">Reference proteome</keyword>
<sequence>MNMSATNPYPQFLLLGDSLIQYSSRLHPQNDAEGKPVSLTNTNARTFSFGAALAEKTERCFDVVNRGFSGYNTSNILRILDRLVPVPEVARVEVLLLLLGANDACLPTSSTNQHIPLAEYRQNLKRIIIHPAVQKQNPRILLVTPPPIHEPHLEAEDLKKGNGALTRYQKVTKQYAQAVRDVASELHDKKVILVDLWTAMMDDVKAKSESEIEGDGESLLGELRQGLNKRLHELLVDGLHMSGEGYRIFFDAVIRALGGKWGEEGVDGETWIFPKWDDAPRMEEGS</sequence>
<dbReference type="AlphaFoldDB" id="A0A9N9LRY4"/>
<reference evidence="1" key="1">
    <citation type="submission" date="2021-07" db="EMBL/GenBank/DDBJ databases">
        <authorList>
            <person name="Durling M."/>
        </authorList>
    </citation>
    <scope>NUCLEOTIDE SEQUENCE</scope>
</reference>
<dbReference type="Pfam" id="PF00657">
    <property type="entry name" value="Lipase_GDSL"/>
    <property type="match status" value="1"/>
</dbReference>
<dbReference type="CDD" id="cd01838">
    <property type="entry name" value="Isoamyl_acetate_hydrolase_like"/>
    <property type="match status" value="1"/>
</dbReference>
<accession>A0A9N9LRY4</accession>
<dbReference type="GO" id="GO:0016788">
    <property type="term" value="F:hydrolase activity, acting on ester bonds"/>
    <property type="evidence" value="ECO:0007669"/>
    <property type="project" value="InterPro"/>
</dbReference>
<dbReference type="Gene3D" id="3.40.50.1110">
    <property type="entry name" value="SGNH hydrolase"/>
    <property type="match status" value="1"/>
</dbReference>
<dbReference type="SUPFAM" id="SSF52266">
    <property type="entry name" value="SGNH hydrolase"/>
    <property type="match status" value="1"/>
</dbReference>
<dbReference type="PANTHER" id="PTHR14209:SF19">
    <property type="entry name" value="ISOAMYL ACETATE-HYDROLYZING ESTERASE 1 HOMOLOG"/>
    <property type="match status" value="1"/>
</dbReference>
<dbReference type="InterPro" id="IPR045136">
    <property type="entry name" value="Iah1-like"/>
</dbReference>
<organism evidence="1 2">
    <name type="scientific">Hymenoscyphus albidus</name>
    <dbReference type="NCBI Taxonomy" id="595503"/>
    <lineage>
        <taxon>Eukaryota</taxon>
        <taxon>Fungi</taxon>
        <taxon>Dikarya</taxon>
        <taxon>Ascomycota</taxon>
        <taxon>Pezizomycotina</taxon>
        <taxon>Leotiomycetes</taxon>
        <taxon>Helotiales</taxon>
        <taxon>Helotiaceae</taxon>
        <taxon>Hymenoscyphus</taxon>
    </lineage>
</organism>
<evidence type="ECO:0000313" key="1">
    <source>
        <dbReference type="EMBL" id="CAG8980210.1"/>
    </source>
</evidence>
<gene>
    <name evidence="1" type="ORF">HYALB_00012832</name>
</gene>
<dbReference type="InterPro" id="IPR036514">
    <property type="entry name" value="SGNH_hydro_sf"/>
</dbReference>